<dbReference type="InterPro" id="IPR035921">
    <property type="entry name" value="F/V-ATP_Csub_sf"/>
</dbReference>
<sequence length="145" mass="14580">MLLEDFGVAACLSLAAIGSAMGTGTAAQGAIGSWKKCFLQNKTTPFLLIVLVGFPLSQTIYAFILMGKIAGAAATGHPLIGLGVFGGLGMGASAWMQGKAAAGACDSLAETGKGATNYIIALGIVETVALFVMAFLMGQVKVFTG</sequence>
<evidence type="ECO:0000256" key="3">
    <source>
        <dbReference type="ARBA" id="ARBA00022989"/>
    </source>
</evidence>
<feature type="transmembrane region" description="Helical" evidence="5">
    <location>
        <begin position="45"/>
        <end position="67"/>
    </location>
</feature>
<organism evidence="7">
    <name type="scientific">hydrothermal vent metagenome</name>
    <dbReference type="NCBI Taxonomy" id="652676"/>
    <lineage>
        <taxon>unclassified sequences</taxon>
        <taxon>metagenomes</taxon>
        <taxon>ecological metagenomes</taxon>
    </lineage>
</organism>
<dbReference type="SUPFAM" id="SSF81333">
    <property type="entry name" value="F1F0 ATP synthase subunit C"/>
    <property type="match status" value="1"/>
</dbReference>
<keyword evidence="2 5" id="KW-0812">Transmembrane</keyword>
<evidence type="ECO:0000259" key="6">
    <source>
        <dbReference type="Pfam" id="PF00137"/>
    </source>
</evidence>
<dbReference type="InterPro" id="IPR002379">
    <property type="entry name" value="ATPase_proteolipid_c-like_dom"/>
</dbReference>
<feature type="transmembrane region" description="Helical" evidence="5">
    <location>
        <begin position="118"/>
        <end position="138"/>
    </location>
</feature>
<dbReference type="EMBL" id="UOEN01000250">
    <property type="protein sequence ID" value="VAW15080.1"/>
    <property type="molecule type" value="Genomic_DNA"/>
</dbReference>
<comment type="subcellular location">
    <subcellularLocation>
        <location evidence="1">Membrane</location>
        <topology evidence="1">Multi-pass membrane protein</topology>
    </subcellularLocation>
</comment>
<dbReference type="GO" id="GO:0016787">
    <property type="term" value="F:hydrolase activity"/>
    <property type="evidence" value="ECO:0007669"/>
    <property type="project" value="UniProtKB-KW"/>
</dbReference>
<dbReference type="AlphaFoldDB" id="A0A3B0TDW1"/>
<gene>
    <name evidence="7" type="ORF">MNBD_BACTEROID05-541</name>
</gene>
<dbReference type="Gene3D" id="1.20.120.610">
    <property type="entry name" value="lithium bound rotor ring of v- atpase"/>
    <property type="match status" value="1"/>
</dbReference>
<keyword evidence="3 5" id="KW-1133">Transmembrane helix</keyword>
<keyword evidence="4 5" id="KW-0472">Membrane</keyword>
<dbReference type="Pfam" id="PF00137">
    <property type="entry name" value="ATP-synt_C"/>
    <property type="match status" value="1"/>
</dbReference>
<proteinExistence type="predicted"/>
<evidence type="ECO:0000256" key="5">
    <source>
        <dbReference type="SAM" id="Phobius"/>
    </source>
</evidence>
<dbReference type="GO" id="GO:0015078">
    <property type="term" value="F:proton transmembrane transporter activity"/>
    <property type="evidence" value="ECO:0007669"/>
    <property type="project" value="InterPro"/>
</dbReference>
<feature type="domain" description="V-ATPase proteolipid subunit C-like" evidence="6">
    <location>
        <begin position="80"/>
        <end position="135"/>
    </location>
</feature>
<evidence type="ECO:0000256" key="2">
    <source>
        <dbReference type="ARBA" id="ARBA00022692"/>
    </source>
</evidence>
<accession>A0A3B0TDW1</accession>
<evidence type="ECO:0000256" key="1">
    <source>
        <dbReference type="ARBA" id="ARBA00004141"/>
    </source>
</evidence>
<feature type="transmembrane region" description="Helical" evidence="5">
    <location>
        <begin position="79"/>
        <end position="98"/>
    </location>
</feature>
<name>A0A3B0TDW1_9ZZZZ</name>
<evidence type="ECO:0000256" key="4">
    <source>
        <dbReference type="ARBA" id="ARBA00023136"/>
    </source>
</evidence>
<reference evidence="7" key="1">
    <citation type="submission" date="2018-06" db="EMBL/GenBank/DDBJ databases">
        <authorList>
            <person name="Zhirakovskaya E."/>
        </authorList>
    </citation>
    <scope>NUCLEOTIDE SEQUENCE</scope>
</reference>
<dbReference type="NCBIfam" id="NF005174">
    <property type="entry name" value="PRK06649.1"/>
    <property type="match status" value="1"/>
</dbReference>
<dbReference type="EC" id="3.6.3.14" evidence="7"/>
<protein>
    <submittedName>
        <fullName evidence="7">V-type ATP synthase subunit K</fullName>
        <ecNumber evidence="7">3.6.3.14</ecNumber>
    </submittedName>
</protein>
<evidence type="ECO:0000313" key="7">
    <source>
        <dbReference type="EMBL" id="VAW15080.1"/>
    </source>
</evidence>
<dbReference type="GO" id="GO:0033177">
    <property type="term" value="C:proton-transporting two-sector ATPase complex, proton-transporting domain"/>
    <property type="evidence" value="ECO:0007669"/>
    <property type="project" value="InterPro"/>
</dbReference>
<keyword evidence="7" id="KW-0378">Hydrolase</keyword>